<dbReference type="Gene3D" id="3.90.850.10">
    <property type="entry name" value="Fumarylacetoacetase-like, C-terminal domain"/>
    <property type="match status" value="1"/>
</dbReference>
<dbReference type="Pfam" id="PF01557">
    <property type="entry name" value="FAA_hydrolase"/>
    <property type="match status" value="1"/>
</dbReference>
<dbReference type="GO" id="GO:0050163">
    <property type="term" value="F:oxaloacetate tautomerase activity"/>
    <property type="evidence" value="ECO:0007669"/>
    <property type="project" value="UniProtKB-EC"/>
</dbReference>
<dbReference type="GO" id="GO:0018773">
    <property type="term" value="F:acetylpyruvate hydrolase activity"/>
    <property type="evidence" value="ECO:0007669"/>
    <property type="project" value="TreeGrafter"/>
</dbReference>
<dbReference type="Proteomes" id="UP001168821">
    <property type="component" value="Unassembled WGS sequence"/>
</dbReference>
<name>A0AA38J6U1_9CUCU</name>
<dbReference type="EC" id="5.3.2.2" evidence="5"/>
<accession>A0AA38J6U1</accession>
<dbReference type="GO" id="GO:0046872">
    <property type="term" value="F:metal ion binding"/>
    <property type="evidence" value="ECO:0007669"/>
    <property type="project" value="UniProtKB-KW"/>
</dbReference>
<comment type="similarity">
    <text evidence="1">Belongs to the FAH family.</text>
</comment>
<evidence type="ECO:0000256" key="1">
    <source>
        <dbReference type="ARBA" id="ARBA00010211"/>
    </source>
</evidence>
<proteinExistence type="inferred from homology"/>
<evidence type="ECO:0000256" key="3">
    <source>
        <dbReference type="ARBA" id="ARBA00042340"/>
    </source>
</evidence>
<dbReference type="GO" id="GO:0005739">
    <property type="term" value="C:mitochondrion"/>
    <property type="evidence" value="ECO:0007669"/>
    <property type="project" value="TreeGrafter"/>
</dbReference>
<gene>
    <name evidence="7" type="ORF">Zmor_002604</name>
</gene>
<keyword evidence="8" id="KW-1185">Reference proteome</keyword>
<evidence type="ECO:0000256" key="4">
    <source>
        <dbReference type="ARBA" id="ARBA00044911"/>
    </source>
</evidence>
<evidence type="ECO:0000313" key="8">
    <source>
        <dbReference type="Proteomes" id="UP001168821"/>
    </source>
</evidence>
<evidence type="ECO:0000259" key="6">
    <source>
        <dbReference type="Pfam" id="PF01557"/>
    </source>
</evidence>
<comment type="catalytic activity">
    <reaction evidence="4">
        <text>oxaloacetate = enol-oxaloacetate</text>
        <dbReference type="Rhea" id="RHEA:16021"/>
        <dbReference type="ChEBI" id="CHEBI:16452"/>
        <dbReference type="ChEBI" id="CHEBI:17479"/>
        <dbReference type="EC" id="5.3.2.2"/>
    </reaction>
    <physiologicalReaction direction="right-to-left" evidence="4">
        <dbReference type="Rhea" id="RHEA:16023"/>
    </physiologicalReaction>
</comment>
<keyword evidence="2" id="KW-0479">Metal-binding</keyword>
<evidence type="ECO:0000256" key="2">
    <source>
        <dbReference type="ARBA" id="ARBA00022723"/>
    </source>
</evidence>
<evidence type="ECO:0000256" key="5">
    <source>
        <dbReference type="ARBA" id="ARBA00044973"/>
    </source>
</evidence>
<dbReference type="PANTHER" id="PTHR11820">
    <property type="entry name" value="ACYLPYRUVASE"/>
    <property type="match status" value="1"/>
</dbReference>
<feature type="domain" description="Fumarylacetoacetase-like C-terminal" evidence="6">
    <location>
        <begin position="13"/>
        <end position="197"/>
    </location>
</feature>
<dbReference type="InterPro" id="IPR036663">
    <property type="entry name" value="Fumarylacetoacetase_C_sf"/>
</dbReference>
<dbReference type="SUPFAM" id="SSF56529">
    <property type="entry name" value="FAH"/>
    <property type="match status" value="1"/>
</dbReference>
<dbReference type="PANTHER" id="PTHR11820:SF7">
    <property type="entry name" value="ACYLPYRUVASE FAHD1, MITOCHONDRIAL"/>
    <property type="match status" value="1"/>
</dbReference>
<protein>
    <recommendedName>
        <fullName evidence="5">oxaloacetate tautomerase</fullName>
        <ecNumber evidence="5">5.3.2.2</ecNumber>
    </recommendedName>
    <alternativeName>
        <fullName evidence="3">Fumarylacetoacetate hydrolase domain-containing protein 1</fullName>
    </alternativeName>
</protein>
<comment type="caution">
    <text evidence="7">The sequence shown here is derived from an EMBL/GenBank/DDBJ whole genome shotgun (WGS) entry which is preliminary data.</text>
</comment>
<evidence type="ECO:0000313" key="7">
    <source>
        <dbReference type="EMBL" id="KAJ3667204.1"/>
    </source>
</evidence>
<dbReference type="EMBL" id="JALNTZ010000001">
    <property type="protein sequence ID" value="KAJ3667204.1"/>
    <property type="molecule type" value="Genomic_DNA"/>
</dbReference>
<dbReference type="InterPro" id="IPR011234">
    <property type="entry name" value="Fumarylacetoacetase-like_C"/>
</dbReference>
<sequence>MTDLSQFVRNGKKIIGVAANYKSLLKILERPVPELPEIFLKPTSSYITEGQPILIPHGFTVNQEIELGVVIGKKGKHISEDEAMNHVGGYCAALDMTAPCRMVRFDTACPVSAFVTKSKIENPHNVRLWCKVNNELKQDGNTNDMIFTIPKLISFISQYMTLEENDLIVTGSPPGMGPVQPGDVIEGGIDNLISFKFCVSQ</sequence>
<reference evidence="7" key="1">
    <citation type="journal article" date="2023" name="G3 (Bethesda)">
        <title>Whole genome assemblies of Zophobas morio and Tenebrio molitor.</title>
        <authorList>
            <person name="Kaur S."/>
            <person name="Stinson S.A."/>
            <person name="diCenzo G.C."/>
        </authorList>
    </citation>
    <scope>NUCLEOTIDE SEQUENCE</scope>
    <source>
        <strain evidence="7">QUZm001</strain>
    </source>
</reference>
<organism evidence="7 8">
    <name type="scientific">Zophobas morio</name>
    <dbReference type="NCBI Taxonomy" id="2755281"/>
    <lineage>
        <taxon>Eukaryota</taxon>
        <taxon>Metazoa</taxon>
        <taxon>Ecdysozoa</taxon>
        <taxon>Arthropoda</taxon>
        <taxon>Hexapoda</taxon>
        <taxon>Insecta</taxon>
        <taxon>Pterygota</taxon>
        <taxon>Neoptera</taxon>
        <taxon>Endopterygota</taxon>
        <taxon>Coleoptera</taxon>
        <taxon>Polyphaga</taxon>
        <taxon>Cucujiformia</taxon>
        <taxon>Tenebrionidae</taxon>
        <taxon>Zophobas</taxon>
    </lineage>
</organism>
<dbReference type="AlphaFoldDB" id="A0AA38J6U1"/>